<dbReference type="Proteomes" id="UP001215151">
    <property type="component" value="Unassembled WGS sequence"/>
</dbReference>
<evidence type="ECO:0000313" key="2">
    <source>
        <dbReference type="Proteomes" id="UP001215151"/>
    </source>
</evidence>
<sequence length="260" mass="28999">MKLSAAFGLLTDLRLASQAAFLPTLKAVFRSPALLFYPREISRIFMAHVWKAFGNSTDESGRPVKASLIPSNAHGVVLDIGAGHGHTILYLDPAKVTKYVALEPNQLMHSEIRTLAASKGFTEESGNCLILSYGAEDATLISSALGGPRQVDTLISVLTICSIPEPERSLTTLIDEVLKPGGTFIFYEHVRSDRADVAWWQRFWTPVWKWAFDGCCLDRLTHHWVAKMDVWAESSVWGKEGEPEENLFWHRVGRFVKKSA</sequence>
<dbReference type="Pfam" id="PF13489">
    <property type="entry name" value="Methyltransf_23"/>
    <property type="match status" value="1"/>
</dbReference>
<dbReference type="SUPFAM" id="SSF53335">
    <property type="entry name" value="S-adenosyl-L-methionine-dependent methyltransferases"/>
    <property type="match status" value="1"/>
</dbReference>
<reference evidence="1" key="1">
    <citation type="submission" date="2022-11" db="EMBL/GenBank/DDBJ databases">
        <title>Genome Sequence of Cubamyces cubensis.</title>
        <authorList>
            <person name="Buettner E."/>
        </authorList>
    </citation>
    <scope>NUCLEOTIDE SEQUENCE</scope>
    <source>
        <strain evidence="1">MPL-01</strain>
    </source>
</reference>
<dbReference type="CDD" id="cd02440">
    <property type="entry name" value="AdoMet_MTases"/>
    <property type="match status" value="1"/>
</dbReference>
<dbReference type="InterPro" id="IPR029063">
    <property type="entry name" value="SAM-dependent_MTases_sf"/>
</dbReference>
<dbReference type="AlphaFoldDB" id="A0AAD7TP90"/>
<comment type="caution">
    <text evidence="1">The sequence shown here is derived from an EMBL/GenBank/DDBJ whole genome shotgun (WGS) entry which is preliminary data.</text>
</comment>
<gene>
    <name evidence="1" type="ORF">ONZ51_g8531</name>
</gene>
<dbReference type="PANTHER" id="PTHR45036">
    <property type="entry name" value="METHYLTRANSFERASE LIKE 7B"/>
    <property type="match status" value="1"/>
</dbReference>
<name>A0AAD7TP90_9APHY</name>
<dbReference type="EMBL" id="JAPEVG010000260">
    <property type="protein sequence ID" value="KAJ8472411.1"/>
    <property type="molecule type" value="Genomic_DNA"/>
</dbReference>
<accession>A0AAD7TP90</accession>
<evidence type="ECO:0000313" key="1">
    <source>
        <dbReference type="EMBL" id="KAJ8472411.1"/>
    </source>
</evidence>
<dbReference type="PANTHER" id="PTHR45036:SF1">
    <property type="entry name" value="METHYLTRANSFERASE LIKE 7A"/>
    <property type="match status" value="1"/>
</dbReference>
<evidence type="ECO:0008006" key="3">
    <source>
        <dbReference type="Google" id="ProtNLM"/>
    </source>
</evidence>
<organism evidence="1 2">
    <name type="scientific">Trametes cubensis</name>
    <dbReference type="NCBI Taxonomy" id="1111947"/>
    <lineage>
        <taxon>Eukaryota</taxon>
        <taxon>Fungi</taxon>
        <taxon>Dikarya</taxon>
        <taxon>Basidiomycota</taxon>
        <taxon>Agaricomycotina</taxon>
        <taxon>Agaricomycetes</taxon>
        <taxon>Polyporales</taxon>
        <taxon>Polyporaceae</taxon>
        <taxon>Trametes</taxon>
    </lineage>
</organism>
<dbReference type="InterPro" id="IPR052356">
    <property type="entry name" value="Thiol_S-MT"/>
</dbReference>
<dbReference type="Gene3D" id="3.40.50.150">
    <property type="entry name" value="Vaccinia Virus protein VP39"/>
    <property type="match status" value="1"/>
</dbReference>
<keyword evidence="2" id="KW-1185">Reference proteome</keyword>
<protein>
    <recommendedName>
        <fullName evidence="3">S-adenosyl-L-methionine-dependent methyltransferase</fullName>
    </recommendedName>
</protein>
<proteinExistence type="predicted"/>